<evidence type="ECO:0000256" key="3">
    <source>
        <dbReference type="ARBA" id="ARBA00022679"/>
    </source>
</evidence>
<dbReference type="PANTHER" id="PTHR12563">
    <property type="entry name" value="GLYCEROL-3-PHOSPHATE ACYLTRANSFERASE"/>
    <property type="match status" value="1"/>
</dbReference>
<dbReference type="InterPro" id="IPR002123">
    <property type="entry name" value="Plipid/glycerol_acylTrfase"/>
</dbReference>
<dbReference type="InterPro" id="IPR022284">
    <property type="entry name" value="GPAT/DHAPAT"/>
</dbReference>
<evidence type="ECO:0000313" key="7">
    <source>
        <dbReference type="EMBL" id="KAJ9597799.1"/>
    </source>
</evidence>
<comment type="similarity">
    <text evidence="2">Belongs to the GPAT/DAPAT family.</text>
</comment>
<dbReference type="SMART" id="SM00563">
    <property type="entry name" value="PlsC"/>
    <property type="match status" value="1"/>
</dbReference>
<dbReference type="Pfam" id="PF19277">
    <property type="entry name" value="GPAT_C"/>
    <property type="match status" value="1"/>
</dbReference>
<proteinExistence type="inferred from homology"/>
<reference evidence="7" key="2">
    <citation type="submission" date="2023-05" db="EMBL/GenBank/DDBJ databases">
        <authorList>
            <person name="Fouks B."/>
        </authorList>
    </citation>
    <scope>NUCLEOTIDE SEQUENCE</scope>
    <source>
        <strain evidence="7">Stay&amp;Tobe</strain>
        <tissue evidence="7">Testes</tissue>
    </source>
</reference>
<keyword evidence="8" id="KW-1185">Reference proteome</keyword>
<evidence type="ECO:0000256" key="5">
    <source>
        <dbReference type="ARBA" id="ARBA00023315"/>
    </source>
</evidence>
<sequence length="836" mass="95874">AVTMVEMLSARLQEVYNRWESRAEPRIVPNAQHLTYTGLRSAAHQQRQKKRQLMRESLRDSNSGGLLDIKEEPWQLDVNKECRPFMGLSCSQCALSNRNSVIARAQKEQWLHNVLVVDAQNCEHSLLSRQLCHLTTVYRLRKYDYPQTAPAIMHDERLRQAIETAAKQDCGEDADEYSKVVQQYEHRATNILYNMRSTLSDFLLRVMAWLLYKLLPCFLTSVLAHPAQIAMLKKASDTGLPLIFLPMHRSHLDYILISFILFNNNIRAPLVAAGENLRIPVFGWFLRGLGAFFIKRRMDPVQGRRDVLYRAVLHTYMVECLRAGHNIEFFIEGGRTRTGKPCLPKGGLLSVIVDAYTDGTIADALLVPVSVNYEKLVDGNFVREQLGQPKQMETFSKTVRSLWSILNSSYGMMRIDFNQPFSLRELVRSFHACNKDKPAKSSDQHKTLHSVPSSSSLYGTDIVVEEHRQLVESIARHIVHDCSESLAVMSTNAVAFLLLNKFRNGVSMERLVGAMEQLKKDLFNAGRDVGFSGDMMDVINHACDLLGPGLVKRERLNKAGEEPTITVRAFTMQPNVIELAYYSNTVLCQFVVDSVVVSALYSLLSEDLEPPVMAGNYRMLRFTTQHIQQRALDLCEILQFEFIFTKPCRQLLTTLEEAILQLKYKEILLCNEPIYSEEQQWSRRYAKTFEEYDEESGQEDEVTTDTENLMLDTRPEAQETLQFLLGLLRPLIDVYAVSALGLQRLVGRQLPERDYIQELLLEMKMQLKMGFAQFEESLSVDAMKNSLKLFECWEVLECVSQDRIKLYYLTDEFDTETIVQTVFNRIKPFKTTTASH</sequence>
<gene>
    <name evidence="7" type="ORF">L9F63_011341</name>
</gene>
<dbReference type="Proteomes" id="UP001233999">
    <property type="component" value="Unassembled WGS sequence"/>
</dbReference>
<protein>
    <recommendedName>
        <fullName evidence="6">Phospholipid/glycerol acyltransferase domain-containing protein</fullName>
    </recommendedName>
</protein>
<dbReference type="PANTHER" id="PTHR12563:SF23">
    <property type="entry name" value="BCDNA.GH07066"/>
    <property type="match status" value="1"/>
</dbReference>
<name>A0AAD8AF07_DIPPU</name>
<dbReference type="GO" id="GO:0008654">
    <property type="term" value="P:phospholipid biosynthetic process"/>
    <property type="evidence" value="ECO:0007669"/>
    <property type="project" value="TreeGrafter"/>
</dbReference>
<feature type="domain" description="Phospholipid/glycerol acyltransferase" evidence="6">
    <location>
        <begin position="242"/>
        <end position="374"/>
    </location>
</feature>
<reference evidence="7" key="1">
    <citation type="journal article" date="2023" name="IScience">
        <title>Live-bearing cockroach genome reveals convergent evolutionary mechanisms linked to viviparity in insects and beyond.</title>
        <authorList>
            <person name="Fouks B."/>
            <person name="Harrison M.C."/>
            <person name="Mikhailova A.A."/>
            <person name="Marchal E."/>
            <person name="English S."/>
            <person name="Carruthers M."/>
            <person name="Jennings E.C."/>
            <person name="Chiamaka E.L."/>
            <person name="Frigard R.A."/>
            <person name="Pippel M."/>
            <person name="Attardo G.M."/>
            <person name="Benoit J.B."/>
            <person name="Bornberg-Bauer E."/>
            <person name="Tobe S.S."/>
        </authorList>
    </citation>
    <scope>NUCLEOTIDE SEQUENCE</scope>
    <source>
        <strain evidence="7">Stay&amp;Tobe</strain>
    </source>
</reference>
<comment type="caution">
    <text evidence="7">The sequence shown here is derived from an EMBL/GenBank/DDBJ whole genome shotgun (WGS) entry which is preliminary data.</text>
</comment>
<dbReference type="PIRSF" id="PIRSF000437">
    <property type="entry name" value="GPAT_DHAPAT"/>
    <property type="match status" value="1"/>
</dbReference>
<comment type="subcellular location">
    <subcellularLocation>
        <location evidence="1">Membrane</location>
    </subcellularLocation>
</comment>
<organism evidence="7 8">
    <name type="scientific">Diploptera punctata</name>
    <name type="common">Pacific beetle cockroach</name>
    <dbReference type="NCBI Taxonomy" id="6984"/>
    <lineage>
        <taxon>Eukaryota</taxon>
        <taxon>Metazoa</taxon>
        <taxon>Ecdysozoa</taxon>
        <taxon>Arthropoda</taxon>
        <taxon>Hexapoda</taxon>
        <taxon>Insecta</taxon>
        <taxon>Pterygota</taxon>
        <taxon>Neoptera</taxon>
        <taxon>Polyneoptera</taxon>
        <taxon>Dictyoptera</taxon>
        <taxon>Blattodea</taxon>
        <taxon>Blaberoidea</taxon>
        <taxon>Blaberidae</taxon>
        <taxon>Diplopterinae</taxon>
        <taxon>Diploptera</taxon>
    </lineage>
</organism>
<accession>A0AAD8AF07</accession>
<dbReference type="InterPro" id="IPR041728">
    <property type="entry name" value="GPAT/DHAPAT_LPLAT"/>
</dbReference>
<dbReference type="AlphaFoldDB" id="A0AAD8AF07"/>
<dbReference type="GO" id="GO:0006631">
    <property type="term" value="P:fatty acid metabolic process"/>
    <property type="evidence" value="ECO:0007669"/>
    <property type="project" value="TreeGrafter"/>
</dbReference>
<evidence type="ECO:0000256" key="2">
    <source>
        <dbReference type="ARBA" id="ARBA00007937"/>
    </source>
</evidence>
<dbReference type="GO" id="GO:0006072">
    <property type="term" value="P:glycerol-3-phosphate metabolic process"/>
    <property type="evidence" value="ECO:0007669"/>
    <property type="project" value="TreeGrafter"/>
</dbReference>
<dbReference type="GO" id="GO:0019432">
    <property type="term" value="P:triglyceride biosynthetic process"/>
    <property type="evidence" value="ECO:0007669"/>
    <property type="project" value="TreeGrafter"/>
</dbReference>
<evidence type="ECO:0000256" key="1">
    <source>
        <dbReference type="ARBA" id="ARBA00004370"/>
    </source>
</evidence>
<dbReference type="EMBL" id="JASPKZ010001585">
    <property type="protein sequence ID" value="KAJ9597799.1"/>
    <property type="molecule type" value="Genomic_DNA"/>
</dbReference>
<dbReference type="InterPro" id="IPR045520">
    <property type="entry name" value="GPAT/DHAPAT_C"/>
</dbReference>
<keyword evidence="3" id="KW-0808">Transferase</keyword>
<dbReference type="GO" id="GO:0004366">
    <property type="term" value="F:glycerol-3-phosphate O-acyltransferase activity"/>
    <property type="evidence" value="ECO:0007669"/>
    <property type="project" value="TreeGrafter"/>
</dbReference>
<evidence type="ECO:0000256" key="4">
    <source>
        <dbReference type="ARBA" id="ARBA00023136"/>
    </source>
</evidence>
<dbReference type="CDD" id="cd07993">
    <property type="entry name" value="LPLAT_DHAPAT-like"/>
    <property type="match status" value="1"/>
</dbReference>
<dbReference type="Pfam" id="PF01553">
    <property type="entry name" value="Acyltransferase"/>
    <property type="match status" value="1"/>
</dbReference>
<dbReference type="GO" id="GO:0031966">
    <property type="term" value="C:mitochondrial membrane"/>
    <property type="evidence" value="ECO:0007669"/>
    <property type="project" value="TreeGrafter"/>
</dbReference>
<evidence type="ECO:0000313" key="8">
    <source>
        <dbReference type="Proteomes" id="UP001233999"/>
    </source>
</evidence>
<evidence type="ECO:0000259" key="6">
    <source>
        <dbReference type="SMART" id="SM00563"/>
    </source>
</evidence>
<keyword evidence="4" id="KW-0472">Membrane</keyword>
<feature type="non-terminal residue" evidence="7">
    <location>
        <position position="1"/>
    </location>
</feature>
<keyword evidence="5" id="KW-0012">Acyltransferase</keyword>
<dbReference type="SUPFAM" id="SSF69593">
    <property type="entry name" value="Glycerol-3-phosphate (1)-acyltransferase"/>
    <property type="match status" value="1"/>
</dbReference>